<dbReference type="AlphaFoldDB" id="A0A0N4T291"/>
<organism evidence="2">
    <name type="scientific">Brugia pahangi</name>
    <name type="common">Filarial nematode worm</name>
    <dbReference type="NCBI Taxonomy" id="6280"/>
    <lineage>
        <taxon>Eukaryota</taxon>
        <taxon>Metazoa</taxon>
        <taxon>Ecdysozoa</taxon>
        <taxon>Nematoda</taxon>
        <taxon>Chromadorea</taxon>
        <taxon>Rhabditida</taxon>
        <taxon>Spirurina</taxon>
        <taxon>Spiruromorpha</taxon>
        <taxon>Filarioidea</taxon>
        <taxon>Onchocercidae</taxon>
        <taxon>Brugia</taxon>
    </lineage>
</organism>
<protein>
    <submittedName>
        <fullName evidence="2">DUF1758 domain-containing protein</fullName>
    </submittedName>
</protein>
<reference evidence="2" key="1">
    <citation type="submission" date="2017-02" db="UniProtKB">
        <authorList>
            <consortium name="WormBaseParasite"/>
        </authorList>
    </citation>
    <scope>IDENTIFICATION</scope>
</reference>
<proteinExistence type="predicted"/>
<dbReference type="STRING" id="6280.A0A0N4T291"/>
<dbReference type="Pfam" id="PF05585">
    <property type="entry name" value="DUF1758"/>
    <property type="match status" value="1"/>
</dbReference>
<feature type="domain" description="DUF1758" evidence="1">
    <location>
        <begin position="82"/>
        <end position="138"/>
    </location>
</feature>
<evidence type="ECO:0000259" key="1">
    <source>
        <dbReference type="Pfam" id="PF05585"/>
    </source>
</evidence>
<dbReference type="InterPro" id="IPR008737">
    <property type="entry name" value="DUF1758"/>
</dbReference>
<accession>A0A0N4T291</accession>
<name>A0A0N4T291_BRUPA</name>
<sequence>LKEINVANSTVEKRASCFCCKKFHNRSFCDTRTHESNQPKDSEIDKGKIVIKNANISISLTTKAGKKRVLLLCKEVALFDLNKSEHQAQALVLFDVGADAIFISEKLAYRLDLLKTEEEYKMFFFGNKISRIFQENRAPDTDNFESWTVFGIQDRSDTQDDEQALEQLKKPYD</sequence>
<dbReference type="WBParaSite" id="BPAG_0000231401-mRNA-1">
    <property type="protein sequence ID" value="BPAG_0000231401-mRNA-1"/>
    <property type="gene ID" value="BPAG_0000231401"/>
</dbReference>
<evidence type="ECO:0000313" key="2">
    <source>
        <dbReference type="WBParaSite" id="BPAG_0000231401-mRNA-1"/>
    </source>
</evidence>